<dbReference type="CDD" id="cd24032">
    <property type="entry name" value="ASKHA_NBD_TsaB"/>
    <property type="match status" value="1"/>
</dbReference>
<dbReference type="InterPro" id="IPR022496">
    <property type="entry name" value="T6A_TsaB"/>
</dbReference>
<dbReference type="GO" id="GO:0016740">
    <property type="term" value="F:transferase activity"/>
    <property type="evidence" value="ECO:0007669"/>
    <property type="project" value="UniProtKB-KW"/>
</dbReference>
<reference evidence="2 3" key="2">
    <citation type="submission" date="2019-09" db="EMBL/GenBank/DDBJ databases">
        <title>Complete Genome Sequence and Methylome Analysis of free living Spirochaetas.</title>
        <authorList>
            <person name="Leshcheva N."/>
            <person name="Mikheeva N."/>
        </authorList>
    </citation>
    <scope>NUCLEOTIDE SEQUENCE [LARGE SCALE GENOMIC DNA]</scope>
    <source>
        <strain evidence="2 3">P</strain>
    </source>
</reference>
<feature type="domain" description="Gcp-like" evidence="1">
    <location>
        <begin position="34"/>
        <end position="134"/>
    </location>
</feature>
<dbReference type="GO" id="GO:0005829">
    <property type="term" value="C:cytosol"/>
    <property type="evidence" value="ECO:0007669"/>
    <property type="project" value="TreeGrafter"/>
</dbReference>
<dbReference type="SUPFAM" id="SSF53067">
    <property type="entry name" value="Actin-like ATPase domain"/>
    <property type="match status" value="1"/>
</dbReference>
<dbReference type="GO" id="GO:0002949">
    <property type="term" value="P:tRNA threonylcarbamoyladenosine modification"/>
    <property type="evidence" value="ECO:0007669"/>
    <property type="project" value="InterPro"/>
</dbReference>
<name>A0A5C1QEE0_9SPIO</name>
<dbReference type="EMBL" id="CP035807">
    <property type="protein sequence ID" value="QEN05748.1"/>
    <property type="molecule type" value="Genomic_DNA"/>
</dbReference>
<gene>
    <name evidence="2" type="primary">tsaB</name>
    <name evidence="2" type="ORF">EW093_13890</name>
</gene>
<evidence type="ECO:0000313" key="2">
    <source>
        <dbReference type="EMBL" id="QEN05748.1"/>
    </source>
</evidence>
<dbReference type="InterPro" id="IPR043129">
    <property type="entry name" value="ATPase_NBD"/>
</dbReference>
<dbReference type="PANTHER" id="PTHR11735">
    <property type="entry name" value="TRNA N6-ADENOSINE THREONYLCARBAMOYLTRANSFERASE"/>
    <property type="match status" value="1"/>
</dbReference>
<dbReference type="Pfam" id="PF00814">
    <property type="entry name" value="TsaD"/>
    <property type="match status" value="1"/>
</dbReference>
<protein>
    <submittedName>
        <fullName evidence="2">tRNA (Adenosine(37)-N6)-threonylcarbamoyltransferase complex dimerization subunit type 1 TsaB</fullName>
    </submittedName>
</protein>
<dbReference type="Proteomes" id="UP000323824">
    <property type="component" value="Chromosome"/>
</dbReference>
<accession>A0A5C1QEE0</accession>
<dbReference type="InterPro" id="IPR000905">
    <property type="entry name" value="Gcp-like_dom"/>
</dbReference>
<dbReference type="Gene3D" id="3.30.420.40">
    <property type="match status" value="2"/>
</dbReference>
<dbReference type="OrthoDB" id="9784166at2"/>
<reference evidence="2 3" key="1">
    <citation type="submission" date="2019-02" db="EMBL/GenBank/DDBJ databases">
        <authorList>
            <person name="Fomenkov A."/>
            <person name="Dubinina G."/>
            <person name="Grabovich M."/>
            <person name="Vincze T."/>
            <person name="Roberts R.J."/>
        </authorList>
    </citation>
    <scope>NUCLEOTIDE SEQUENCE [LARGE SCALE GENOMIC DNA]</scope>
    <source>
        <strain evidence="2 3">P</strain>
    </source>
</reference>
<keyword evidence="3" id="KW-1185">Reference proteome</keyword>
<dbReference type="NCBIfam" id="TIGR03725">
    <property type="entry name" value="T6A_YeaZ"/>
    <property type="match status" value="1"/>
</dbReference>
<dbReference type="RefSeq" id="WP_149568982.1">
    <property type="nucleotide sequence ID" value="NZ_CP035807.1"/>
</dbReference>
<dbReference type="AlphaFoldDB" id="A0A5C1QEE0"/>
<evidence type="ECO:0000313" key="3">
    <source>
        <dbReference type="Proteomes" id="UP000323824"/>
    </source>
</evidence>
<proteinExistence type="predicted"/>
<keyword evidence="2" id="KW-0808">Transferase</keyword>
<dbReference type="PANTHER" id="PTHR11735:SF11">
    <property type="entry name" value="TRNA THREONYLCARBAMOYLADENOSINE BIOSYNTHESIS PROTEIN TSAB"/>
    <property type="match status" value="1"/>
</dbReference>
<evidence type="ECO:0000259" key="1">
    <source>
        <dbReference type="Pfam" id="PF00814"/>
    </source>
</evidence>
<dbReference type="KEGG" id="sper:EW093_13890"/>
<organism evidence="2 3">
    <name type="scientific">Thiospirochaeta perfilievii</name>
    <dbReference type="NCBI Taxonomy" id="252967"/>
    <lineage>
        <taxon>Bacteria</taxon>
        <taxon>Pseudomonadati</taxon>
        <taxon>Spirochaetota</taxon>
        <taxon>Spirochaetia</taxon>
        <taxon>Spirochaetales</taxon>
        <taxon>Spirochaetaceae</taxon>
        <taxon>Thiospirochaeta</taxon>
    </lineage>
</organism>
<sequence length="222" mass="24809">MKNILAIDTATKLLIISLKSNGNYYYEIIDEGFTHSENIIPTIEKLLSKGNITIKDLDLLVCTRGPGSFTGLRISMSTLKGISLGLNIPLVSIPTLDVYAENINFDGIVIPIIDARKKSFYLSLYTNGNKITEDLDLPFNEVIKLLKDKHKILLTGPDSPLLHNKLEGEINTKLDVNRIDQYGINLINLGIREYNNNGPDKIDQGPLYIRKSEAEILHESSK</sequence>